<dbReference type="SUPFAM" id="SSF48264">
    <property type="entry name" value="Cytochrome P450"/>
    <property type="match status" value="1"/>
</dbReference>
<evidence type="ECO:0000256" key="1">
    <source>
        <dbReference type="ARBA" id="ARBA00001971"/>
    </source>
</evidence>
<keyword evidence="10" id="KW-0472">Membrane</keyword>
<evidence type="ECO:0000256" key="3">
    <source>
        <dbReference type="ARBA" id="ARBA00022617"/>
    </source>
</evidence>
<dbReference type="GO" id="GO:0004497">
    <property type="term" value="F:monooxygenase activity"/>
    <property type="evidence" value="ECO:0007669"/>
    <property type="project" value="UniProtKB-KW"/>
</dbReference>
<comment type="similarity">
    <text evidence="2 9">Belongs to the cytochrome P450 family.</text>
</comment>
<dbReference type="GO" id="GO:0016705">
    <property type="term" value="F:oxidoreductase activity, acting on paired donors, with incorporation or reduction of molecular oxygen"/>
    <property type="evidence" value="ECO:0007669"/>
    <property type="project" value="InterPro"/>
</dbReference>
<dbReference type="InterPro" id="IPR001128">
    <property type="entry name" value="Cyt_P450"/>
</dbReference>
<evidence type="ECO:0000256" key="7">
    <source>
        <dbReference type="ARBA" id="ARBA00023033"/>
    </source>
</evidence>
<dbReference type="GeneID" id="111025729"/>
<sequence>MTKMAADDQEQQLVLPILLLLASLFITLKYFRSPSSKQTKLPPGPKPWPILGNLLQIGEDAHASMTRFAQAYGPLISLRLGGQLLVVASSPDAAAVVLKTQDRLLSARYIFQTVHDEALHRECSFVFSPECNDRWRKVRSICRANLFTAKAIDSQANLRRMKMDEMVEFLVSKQGSVVEIRDFVFTTVFNILSNFIFSRDLFDFVGDGFNGIKASLKKMVTLGLTPNLADYYSLLRNLDLQGLRKKATIYRKQIDSAWKELIDERRKIHLQNSPNFVARDFLDVLIQSQFNDEQINHLIVEIFLAGTDTTTMTVEWAMAEMLKQRDIMAKVREEMKREINNQSTVDESKISQLHYLWKCVKETLRLHPPAPFLLPRVAPTDCELMGYSIPKDTLIFVNVWGIGRDPSLWEDSLSFNPERFTDCDVDFKGYDYRYLPFGGGRRICPGLPMASVQIPLILATLIHNFELSLPNGQDFSKLDLDGKLGVTLQKKKPLQLILQKRL</sequence>
<dbReference type="Proteomes" id="UP000504603">
    <property type="component" value="Unplaced"/>
</dbReference>
<comment type="cofactor">
    <cofactor evidence="1 8">
        <name>heme</name>
        <dbReference type="ChEBI" id="CHEBI:30413"/>
    </cofactor>
</comment>
<proteinExistence type="inferred from homology"/>
<keyword evidence="10" id="KW-0812">Transmembrane</keyword>
<accession>A0A6J1E237</accession>
<reference evidence="12" key="1">
    <citation type="submission" date="2025-08" db="UniProtKB">
        <authorList>
            <consortium name="RefSeq"/>
        </authorList>
    </citation>
    <scope>IDENTIFICATION</scope>
    <source>
        <strain evidence="12">OHB3-1</strain>
    </source>
</reference>
<evidence type="ECO:0000256" key="2">
    <source>
        <dbReference type="ARBA" id="ARBA00010617"/>
    </source>
</evidence>
<evidence type="ECO:0000256" key="5">
    <source>
        <dbReference type="ARBA" id="ARBA00023002"/>
    </source>
</evidence>
<keyword evidence="11" id="KW-1185">Reference proteome</keyword>
<keyword evidence="6 8" id="KW-0408">Iron</keyword>
<dbReference type="KEGG" id="mcha:111025729"/>
<dbReference type="RefSeq" id="XP_022159319.1">
    <property type="nucleotide sequence ID" value="XM_022303627.1"/>
</dbReference>
<gene>
    <name evidence="12" type="primary">LOC111025729</name>
</gene>
<dbReference type="InterPro" id="IPR002401">
    <property type="entry name" value="Cyt_P450_E_grp-I"/>
</dbReference>
<dbReference type="PANTHER" id="PTHR47950:SF33">
    <property type="entry name" value="CYTOCHROME P450"/>
    <property type="match status" value="1"/>
</dbReference>
<keyword evidence="5 9" id="KW-0560">Oxidoreductase</keyword>
<evidence type="ECO:0000313" key="11">
    <source>
        <dbReference type="Proteomes" id="UP000504603"/>
    </source>
</evidence>
<organism evidence="11 12">
    <name type="scientific">Momordica charantia</name>
    <name type="common">Bitter gourd</name>
    <name type="synonym">Balsam pear</name>
    <dbReference type="NCBI Taxonomy" id="3673"/>
    <lineage>
        <taxon>Eukaryota</taxon>
        <taxon>Viridiplantae</taxon>
        <taxon>Streptophyta</taxon>
        <taxon>Embryophyta</taxon>
        <taxon>Tracheophyta</taxon>
        <taxon>Spermatophyta</taxon>
        <taxon>Magnoliopsida</taxon>
        <taxon>eudicotyledons</taxon>
        <taxon>Gunneridae</taxon>
        <taxon>Pentapetalae</taxon>
        <taxon>rosids</taxon>
        <taxon>fabids</taxon>
        <taxon>Cucurbitales</taxon>
        <taxon>Cucurbitaceae</taxon>
        <taxon>Momordiceae</taxon>
        <taxon>Momordica</taxon>
    </lineage>
</organism>
<evidence type="ECO:0000256" key="6">
    <source>
        <dbReference type="ARBA" id="ARBA00023004"/>
    </source>
</evidence>
<keyword evidence="4 8" id="KW-0479">Metal-binding</keyword>
<dbReference type="OrthoDB" id="1877779at2759"/>
<evidence type="ECO:0000256" key="4">
    <source>
        <dbReference type="ARBA" id="ARBA00022723"/>
    </source>
</evidence>
<dbReference type="PROSITE" id="PS00086">
    <property type="entry name" value="CYTOCHROME_P450"/>
    <property type="match status" value="1"/>
</dbReference>
<dbReference type="GO" id="GO:0020037">
    <property type="term" value="F:heme binding"/>
    <property type="evidence" value="ECO:0007669"/>
    <property type="project" value="InterPro"/>
</dbReference>
<dbReference type="InterPro" id="IPR036396">
    <property type="entry name" value="Cyt_P450_sf"/>
</dbReference>
<evidence type="ECO:0000256" key="9">
    <source>
        <dbReference type="RuleBase" id="RU000461"/>
    </source>
</evidence>
<dbReference type="PRINTS" id="PR00385">
    <property type="entry name" value="P450"/>
</dbReference>
<dbReference type="Pfam" id="PF00067">
    <property type="entry name" value="p450"/>
    <property type="match status" value="1"/>
</dbReference>
<dbReference type="PANTHER" id="PTHR47950">
    <property type="entry name" value="CYTOCHROME P450, FAMILY 76, SUBFAMILY C, POLYPEPTIDE 5-RELATED"/>
    <property type="match status" value="1"/>
</dbReference>
<feature type="transmembrane region" description="Helical" evidence="10">
    <location>
        <begin position="12"/>
        <end position="31"/>
    </location>
</feature>
<dbReference type="CDD" id="cd11073">
    <property type="entry name" value="CYP76-like"/>
    <property type="match status" value="1"/>
</dbReference>
<dbReference type="InterPro" id="IPR017972">
    <property type="entry name" value="Cyt_P450_CS"/>
</dbReference>
<dbReference type="AlphaFoldDB" id="A0A6J1E237"/>
<keyword evidence="7 9" id="KW-0503">Monooxygenase</keyword>
<feature type="binding site" description="axial binding residue" evidence="8">
    <location>
        <position position="444"/>
    </location>
    <ligand>
        <name>heme</name>
        <dbReference type="ChEBI" id="CHEBI:30413"/>
    </ligand>
    <ligandPart>
        <name>Fe</name>
        <dbReference type="ChEBI" id="CHEBI:18248"/>
    </ligandPart>
</feature>
<evidence type="ECO:0000256" key="10">
    <source>
        <dbReference type="SAM" id="Phobius"/>
    </source>
</evidence>
<dbReference type="GO" id="GO:0005506">
    <property type="term" value="F:iron ion binding"/>
    <property type="evidence" value="ECO:0007669"/>
    <property type="project" value="InterPro"/>
</dbReference>
<name>A0A6J1E237_MOMCH</name>
<evidence type="ECO:0000256" key="8">
    <source>
        <dbReference type="PIRSR" id="PIRSR602401-1"/>
    </source>
</evidence>
<protein>
    <submittedName>
        <fullName evidence="12">Probable (S)-N-methylcoclaurine 3'-hydroxylase isozyme 2</fullName>
    </submittedName>
</protein>
<dbReference type="FunFam" id="1.10.630.10:FF:000126">
    <property type="entry name" value="Predicted protein"/>
    <property type="match status" value="1"/>
</dbReference>
<dbReference type="Gene3D" id="1.10.630.10">
    <property type="entry name" value="Cytochrome P450"/>
    <property type="match status" value="1"/>
</dbReference>
<evidence type="ECO:0000313" key="12">
    <source>
        <dbReference type="RefSeq" id="XP_022159319.1"/>
    </source>
</evidence>
<dbReference type="PRINTS" id="PR00463">
    <property type="entry name" value="EP450I"/>
</dbReference>
<keyword evidence="10" id="KW-1133">Transmembrane helix</keyword>
<keyword evidence="3 8" id="KW-0349">Heme</keyword>